<dbReference type="PANTHER" id="PTHR13929">
    <property type="entry name" value="1,4-DIHYDROXY-2-NAPHTHOATE OCTAPRENYLTRANSFERASE"/>
    <property type="match status" value="1"/>
</dbReference>
<dbReference type="InterPro" id="IPR044878">
    <property type="entry name" value="UbiA_sf"/>
</dbReference>
<dbReference type="GO" id="GO:0042371">
    <property type="term" value="P:vitamin K biosynthetic process"/>
    <property type="evidence" value="ECO:0007669"/>
    <property type="project" value="TreeGrafter"/>
</dbReference>
<evidence type="ECO:0000256" key="2">
    <source>
        <dbReference type="ARBA" id="ARBA00004863"/>
    </source>
</evidence>
<keyword evidence="4 9" id="KW-0808">Transferase</keyword>
<dbReference type="EMBL" id="JACASX010000001">
    <property type="protein sequence ID" value="NWK04597.1"/>
    <property type="molecule type" value="Genomic_DNA"/>
</dbReference>
<evidence type="ECO:0000256" key="6">
    <source>
        <dbReference type="ARBA" id="ARBA00022989"/>
    </source>
</evidence>
<feature type="transmembrane region" description="Helical" evidence="8">
    <location>
        <begin position="277"/>
        <end position="294"/>
    </location>
</feature>
<dbReference type="PANTHER" id="PTHR13929:SF0">
    <property type="entry name" value="UBIA PRENYLTRANSFERASE DOMAIN-CONTAINING PROTEIN 1"/>
    <property type="match status" value="1"/>
</dbReference>
<evidence type="ECO:0000256" key="4">
    <source>
        <dbReference type="ARBA" id="ARBA00022679"/>
    </source>
</evidence>
<feature type="transmembrane region" description="Helical" evidence="8">
    <location>
        <begin position="12"/>
        <end position="31"/>
    </location>
</feature>
<dbReference type="Proteomes" id="UP000526196">
    <property type="component" value="Unassembled WGS sequence"/>
</dbReference>
<feature type="transmembrane region" description="Helical" evidence="8">
    <location>
        <begin position="37"/>
        <end position="57"/>
    </location>
</feature>
<dbReference type="PIRSF" id="PIRSF005355">
    <property type="entry name" value="UBIAD1"/>
    <property type="match status" value="1"/>
</dbReference>
<organism evidence="9 10">
    <name type="scientific">Marine Group I thaumarchaeote</name>
    <dbReference type="NCBI Taxonomy" id="2511932"/>
    <lineage>
        <taxon>Archaea</taxon>
        <taxon>Nitrososphaerota</taxon>
        <taxon>Marine Group I</taxon>
    </lineage>
</organism>
<evidence type="ECO:0000313" key="10">
    <source>
        <dbReference type="Proteomes" id="UP000526196"/>
    </source>
</evidence>
<comment type="caution">
    <text evidence="9">The sequence shown here is derived from an EMBL/GenBank/DDBJ whole genome shotgun (WGS) entry which is preliminary data.</text>
</comment>
<dbReference type="InterPro" id="IPR000537">
    <property type="entry name" value="UbiA_prenyltransferase"/>
</dbReference>
<protein>
    <submittedName>
        <fullName evidence="9">Prenyltransferase</fullName>
    </submittedName>
</protein>
<dbReference type="UniPathway" id="UPA00079"/>
<name>A0A7K4NNR6_9ARCH</name>
<dbReference type="Gene3D" id="1.10.357.140">
    <property type="entry name" value="UbiA prenyltransferase"/>
    <property type="match status" value="1"/>
</dbReference>
<evidence type="ECO:0000313" key="9">
    <source>
        <dbReference type="EMBL" id="NWK04597.1"/>
    </source>
</evidence>
<dbReference type="GO" id="GO:0004659">
    <property type="term" value="F:prenyltransferase activity"/>
    <property type="evidence" value="ECO:0007669"/>
    <property type="project" value="InterPro"/>
</dbReference>
<evidence type="ECO:0000256" key="1">
    <source>
        <dbReference type="ARBA" id="ARBA00004651"/>
    </source>
</evidence>
<keyword evidence="7 8" id="KW-0472">Membrane</keyword>
<feature type="transmembrane region" description="Helical" evidence="8">
    <location>
        <begin position="172"/>
        <end position="191"/>
    </location>
</feature>
<dbReference type="AlphaFoldDB" id="A0A7K4NNR6"/>
<dbReference type="CDD" id="cd13962">
    <property type="entry name" value="PT_UbiA_UBIAD1"/>
    <property type="match status" value="1"/>
</dbReference>
<keyword evidence="6 8" id="KW-1133">Transmembrane helix</keyword>
<keyword evidence="5 8" id="KW-0812">Transmembrane</keyword>
<evidence type="ECO:0000256" key="7">
    <source>
        <dbReference type="ARBA" id="ARBA00023136"/>
    </source>
</evidence>
<feature type="transmembrane region" description="Helical" evidence="8">
    <location>
        <begin position="229"/>
        <end position="252"/>
    </location>
</feature>
<evidence type="ECO:0000256" key="8">
    <source>
        <dbReference type="SAM" id="Phobius"/>
    </source>
</evidence>
<evidence type="ECO:0000256" key="3">
    <source>
        <dbReference type="ARBA" id="ARBA00022428"/>
    </source>
</evidence>
<sequence length="295" mass="31993">MISTWLRVIRVRFLLASVIAVSVGLAITWWHTSSITIFDAILTMCGVLALHASVDLLNDYWDFKRGIDTATNRTKMSGGSGVLPEGLLKPTQVYAAGIAFLIIGTVIGIYFVATDGIIIGIILAFAVISIYFYSTKIIDWGLAEVFVAIKGSMIVMGTYFVQTSQITEQSVLGGIVIGVLSSLVLFITSFPDHDADKAKGRKTLVISLGMQKACSILWIFPAIAYGITIIAVVFEIFPILCLIILATIPLIIKSGQKLKQNYDELTNLIPVMSSTLYFSRVTGALLVVGFLVSVI</sequence>
<accession>A0A7K4NNR6</accession>
<keyword evidence="3" id="KW-0474">Menaquinone biosynthesis</keyword>
<evidence type="ECO:0000256" key="5">
    <source>
        <dbReference type="ARBA" id="ARBA00022692"/>
    </source>
</evidence>
<feature type="transmembrane region" description="Helical" evidence="8">
    <location>
        <begin position="117"/>
        <end position="133"/>
    </location>
</feature>
<dbReference type="GO" id="GO:0005886">
    <property type="term" value="C:plasma membrane"/>
    <property type="evidence" value="ECO:0007669"/>
    <property type="project" value="UniProtKB-SubCell"/>
</dbReference>
<dbReference type="InterPro" id="IPR026046">
    <property type="entry name" value="UBIAD1"/>
</dbReference>
<gene>
    <name evidence="9" type="ORF">HX833_00665</name>
</gene>
<feature type="transmembrane region" description="Helical" evidence="8">
    <location>
        <begin position="203"/>
        <end position="223"/>
    </location>
</feature>
<dbReference type="Pfam" id="PF01040">
    <property type="entry name" value="UbiA"/>
    <property type="match status" value="1"/>
</dbReference>
<feature type="transmembrane region" description="Helical" evidence="8">
    <location>
        <begin position="140"/>
        <end position="160"/>
    </location>
</feature>
<comment type="subcellular location">
    <subcellularLocation>
        <location evidence="1">Cell membrane</location>
        <topology evidence="1">Multi-pass membrane protein</topology>
    </subcellularLocation>
</comment>
<feature type="transmembrane region" description="Helical" evidence="8">
    <location>
        <begin position="93"/>
        <end position="111"/>
    </location>
</feature>
<proteinExistence type="predicted"/>
<comment type="pathway">
    <text evidence="2">Quinol/quinone metabolism; menaquinone biosynthesis.</text>
</comment>
<dbReference type="GO" id="GO:0009234">
    <property type="term" value="P:menaquinone biosynthetic process"/>
    <property type="evidence" value="ECO:0007669"/>
    <property type="project" value="UniProtKB-UniPathway"/>
</dbReference>
<reference evidence="9 10" key="1">
    <citation type="journal article" date="2019" name="Environ. Microbiol.">
        <title>Genomics insights into ecotype formation of ammonia-oxidizing archaea in the deep ocean.</title>
        <authorList>
            <person name="Wang Y."/>
            <person name="Huang J.M."/>
            <person name="Cui G.J."/>
            <person name="Nunoura T."/>
            <person name="Takaki Y."/>
            <person name="Li W.L."/>
            <person name="Li J."/>
            <person name="Gao Z.M."/>
            <person name="Takai K."/>
            <person name="Zhang A.Q."/>
            <person name="Stepanauskas R."/>
        </authorList>
    </citation>
    <scope>NUCLEOTIDE SEQUENCE [LARGE SCALE GENOMIC DNA]</scope>
    <source>
        <strain evidence="9 10">F20</strain>
    </source>
</reference>